<reference evidence="1" key="1">
    <citation type="journal article" date="2014" name="Front. Microbiol.">
        <title>High frequency of phylogenetically diverse reductive dehalogenase-homologous genes in deep subseafloor sedimentary metagenomes.</title>
        <authorList>
            <person name="Kawai M."/>
            <person name="Futagami T."/>
            <person name="Toyoda A."/>
            <person name="Takaki Y."/>
            <person name="Nishi S."/>
            <person name="Hori S."/>
            <person name="Arai W."/>
            <person name="Tsubouchi T."/>
            <person name="Morono Y."/>
            <person name="Uchiyama I."/>
            <person name="Ito T."/>
            <person name="Fujiyama A."/>
            <person name="Inagaki F."/>
            <person name="Takami H."/>
        </authorList>
    </citation>
    <scope>NUCLEOTIDE SEQUENCE</scope>
    <source>
        <strain evidence="1">Expedition CK06-06</strain>
    </source>
</reference>
<dbReference type="AlphaFoldDB" id="X1UF89"/>
<evidence type="ECO:0000313" key="1">
    <source>
        <dbReference type="EMBL" id="GAJ16183.1"/>
    </source>
</evidence>
<dbReference type="EMBL" id="BARW01026302">
    <property type="protein sequence ID" value="GAJ16183.1"/>
    <property type="molecule type" value="Genomic_DNA"/>
</dbReference>
<sequence length="43" mass="5190">GWFHNGIIKEVLDEHLILIDERDGDTPIFLMEIVEIEERRIRE</sequence>
<protein>
    <submittedName>
        <fullName evidence="1">Uncharacterized protein</fullName>
    </submittedName>
</protein>
<proteinExistence type="predicted"/>
<accession>X1UF89</accession>
<gene>
    <name evidence="1" type="ORF">S12H4_42922</name>
</gene>
<comment type="caution">
    <text evidence="1">The sequence shown here is derived from an EMBL/GenBank/DDBJ whole genome shotgun (WGS) entry which is preliminary data.</text>
</comment>
<feature type="non-terminal residue" evidence="1">
    <location>
        <position position="1"/>
    </location>
</feature>
<name>X1UF89_9ZZZZ</name>
<organism evidence="1">
    <name type="scientific">marine sediment metagenome</name>
    <dbReference type="NCBI Taxonomy" id="412755"/>
    <lineage>
        <taxon>unclassified sequences</taxon>
        <taxon>metagenomes</taxon>
        <taxon>ecological metagenomes</taxon>
    </lineage>
</organism>